<dbReference type="EMBL" id="GGFL01009364">
    <property type="protein sequence ID" value="MBW73542.1"/>
    <property type="molecule type" value="Transcribed_RNA"/>
</dbReference>
<evidence type="ECO:0000313" key="1">
    <source>
        <dbReference type="EMBL" id="MBW73542.1"/>
    </source>
</evidence>
<reference evidence="1" key="1">
    <citation type="submission" date="2018-01" db="EMBL/GenBank/DDBJ databases">
        <title>An insight into the sialome of Amazonian anophelines.</title>
        <authorList>
            <person name="Ribeiro J.M."/>
            <person name="Scarpassa V."/>
            <person name="Calvo E."/>
        </authorList>
    </citation>
    <scope>NUCLEOTIDE SEQUENCE</scope>
</reference>
<organism evidence="1">
    <name type="scientific">Anopheles darlingi</name>
    <name type="common">Mosquito</name>
    <dbReference type="NCBI Taxonomy" id="43151"/>
    <lineage>
        <taxon>Eukaryota</taxon>
        <taxon>Metazoa</taxon>
        <taxon>Ecdysozoa</taxon>
        <taxon>Arthropoda</taxon>
        <taxon>Hexapoda</taxon>
        <taxon>Insecta</taxon>
        <taxon>Pterygota</taxon>
        <taxon>Neoptera</taxon>
        <taxon>Endopterygota</taxon>
        <taxon>Diptera</taxon>
        <taxon>Nematocera</taxon>
        <taxon>Culicoidea</taxon>
        <taxon>Culicidae</taxon>
        <taxon>Anophelinae</taxon>
        <taxon>Anopheles</taxon>
    </lineage>
</organism>
<sequence length="73" mass="8179">MLAPFTIRNFPLITICCSALFSSPSLLLPPPVKVLSRKPNMARWQREHFSTHRTPSFGSCLPSRSILTIISPL</sequence>
<protein>
    <submittedName>
        <fullName evidence="1">Putative secreted protein</fullName>
    </submittedName>
</protein>
<dbReference type="AlphaFoldDB" id="A0A2M4D7I9"/>
<proteinExistence type="predicted"/>
<accession>A0A2M4D7I9</accession>
<name>A0A2M4D7I9_ANODA</name>